<name>A0A2S8B9V3_9SPHN</name>
<keyword evidence="3" id="KW-1185">Reference proteome</keyword>
<gene>
    <name evidence="2" type="ORF">CVO77_11950</name>
</gene>
<dbReference type="SUPFAM" id="SSF52096">
    <property type="entry name" value="ClpP/crotonase"/>
    <property type="match status" value="1"/>
</dbReference>
<dbReference type="InterPro" id="IPR001753">
    <property type="entry name" value="Enoyl-CoA_hydra/iso"/>
</dbReference>
<dbReference type="PANTHER" id="PTHR43802">
    <property type="entry name" value="ENOYL-COA HYDRATASE"/>
    <property type="match status" value="1"/>
</dbReference>
<evidence type="ECO:0000313" key="3">
    <source>
        <dbReference type="Proteomes" id="UP000238954"/>
    </source>
</evidence>
<dbReference type="AlphaFoldDB" id="A0A2S8B9V3"/>
<organism evidence="2 3">
    <name type="scientific">Sphingopyxis lindanitolerans</name>
    <dbReference type="NCBI Taxonomy" id="2054227"/>
    <lineage>
        <taxon>Bacteria</taxon>
        <taxon>Pseudomonadati</taxon>
        <taxon>Pseudomonadota</taxon>
        <taxon>Alphaproteobacteria</taxon>
        <taxon>Sphingomonadales</taxon>
        <taxon>Sphingomonadaceae</taxon>
        <taxon>Sphingopyxis</taxon>
    </lineage>
</organism>
<dbReference type="CDD" id="cd06558">
    <property type="entry name" value="crotonase-like"/>
    <property type="match status" value="1"/>
</dbReference>
<evidence type="ECO:0000313" key="2">
    <source>
        <dbReference type="EMBL" id="PQM29093.1"/>
    </source>
</evidence>
<protein>
    <recommendedName>
        <fullName evidence="4">Enoyl-CoA hydratase</fullName>
    </recommendedName>
</protein>
<dbReference type="PANTHER" id="PTHR43802:SF1">
    <property type="entry name" value="IP11341P-RELATED"/>
    <property type="match status" value="1"/>
</dbReference>
<dbReference type="EMBL" id="PHFW01000002">
    <property type="protein sequence ID" value="PQM29093.1"/>
    <property type="molecule type" value="Genomic_DNA"/>
</dbReference>
<dbReference type="Gene3D" id="3.90.226.10">
    <property type="entry name" value="2-enoyl-CoA Hydratase, Chain A, domain 1"/>
    <property type="match status" value="1"/>
</dbReference>
<accession>A0A2S8B9V3</accession>
<comment type="similarity">
    <text evidence="1">Belongs to the enoyl-CoA hydratase/isomerase family.</text>
</comment>
<evidence type="ECO:0008006" key="4">
    <source>
        <dbReference type="Google" id="ProtNLM"/>
    </source>
</evidence>
<reference evidence="3" key="1">
    <citation type="submission" date="2017-11" db="EMBL/GenBank/DDBJ databases">
        <title>The complete genome sequence of Sphingopyxis pomeranensis sp. nov. strain WS5A3p.</title>
        <authorList>
            <person name="Kaminski M.A."/>
        </authorList>
    </citation>
    <scope>NUCLEOTIDE SEQUENCE [LARGE SCALE GENOMIC DNA]</scope>
    <source>
        <strain evidence="3">WS5A3p</strain>
    </source>
</reference>
<sequence>MTTDPGAPANECINAALPAVLHDVHDGVGSITLNRPGKRNAMTPEMFDLFNAAMQSHEADDDVRAILILGEGAAFCAGGDLGMIDAANKGTVDAEALDLDFFQPGLITKPIICGISGACVGEGVAMALASDIVICGRSARFALPEVALGIPPVDIPLLAARRLGANHILEALLTGDWKDSQWADKTGLVNEVVDDEAVIATASALARKVAGLPTSVVALVKSLVYEARGCADPAALRTHGAARRSRLREAARYPFARPMRT</sequence>
<dbReference type="Pfam" id="PF00378">
    <property type="entry name" value="ECH_1"/>
    <property type="match status" value="1"/>
</dbReference>
<dbReference type="Proteomes" id="UP000238954">
    <property type="component" value="Chromosome"/>
</dbReference>
<dbReference type="InterPro" id="IPR029045">
    <property type="entry name" value="ClpP/crotonase-like_dom_sf"/>
</dbReference>
<evidence type="ECO:0000256" key="1">
    <source>
        <dbReference type="ARBA" id="ARBA00005254"/>
    </source>
</evidence>
<comment type="caution">
    <text evidence="2">The sequence shown here is derived from an EMBL/GenBank/DDBJ whole genome shotgun (WGS) entry which is preliminary data.</text>
</comment>
<proteinExistence type="inferred from homology"/>
<dbReference type="GO" id="GO:0003824">
    <property type="term" value="F:catalytic activity"/>
    <property type="evidence" value="ECO:0007669"/>
    <property type="project" value="UniProtKB-ARBA"/>
</dbReference>